<proteinExistence type="predicted"/>
<name>A0A1H4VLJ2_9MICC</name>
<sequence>MDTRTALQPAVQAETPDHLWAIRSRHSTSEGVVLYERCEDCGSWRIERVDGRFVLPHVLHAPRGNS</sequence>
<dbReference type="EMBL" id="FNSN01000004">
    <property type="protein sequence ID" value="SEC82002.1"/>
    <property type="molecule type" value="Genomic_DNA"/>
</dbReference>
<accession>A0A1H4VLJ2</accession>
<protein>
    <submittedName>
        <fullName evidence="1">Uncharacterized protein</fullName>
    </submittedName>
</protein>
<reference evidence="1 2" key="1">
    <citation type="submission" date="2016-10" db="EMBL/GenBank/DDBJ databases">
        <authorList>
            <person name="de Groot N.N."/>
        </authorList>
    </citation>
    <scope>NUCLEOTIDE SEQUENCE [LARGE SCALE GENOMIC DNA]</scope>
    <source>
        <strain evidence="1 2">DSM 10495</strain>
    </source>
</reference>
<organism evidence="1 2">
    <name type="scientific">Arthrobacter woluwensis</name>
    <dbReference type="NCBI Taxonomy" id="156980"/>
    <lineage>
        <taxon>Bacteria</taxon>
        <taxon>Bacillati</taxon>
        <taxon>Actinomycetota</taxon>
        <taxon>Actinomycetes</taxon>
        <taxon>Micrococcales</taxon>
        <taxon>Micrococcaceae</taxon>
        <taxon>Arthrobacter</taxon>
    </lineage>
</organism>
<gene>
    <name evidence="1" type="ORF">SAMN04489745_3248</name>
</gene>
<dbReference type="RefSeq" id="WP_066214920.1">
    <property type="nucleotide sequence ID" value="NZ_FNSN01000004.1"/>
</dbReference>
<evidence type="ECO:0000313" key="1">
    <source>
        <dbReference type="EMBL" id="SEC82002.1"/>
    </source>
</evidence>
<dbReference type="Proteomes" id="UP000182652">
    <property type="component" value="Unassembled WGS sequence"/>
</dbReference>
<keyword evidence="2" id="KW-1185">Reference proteome</keyword>
<dbReference type="AlphaFoldDB" id="A0A1H4VLJ2"/>
<evidence type="ECO:0000313" key="2">
    <source>
        <dbReference type="Proteomes" id="UP000182652"/>
    </source>
</evidence>